<proteinExistence type="predicted"/>
<dbReference type="InterPro" id="IPR022172">
    <property type="entry name" value="DUF3703"/>
</dbReference>
<evidence type="ECO:0008006" key="3">
    <source>
        <dbReference type="Google" id="ProtNLM"/>
    </source>
</evidence>
<evidence type="ECO:0000313" key="1">
    <source>
        <dbReference type="EMBL" id="PWQ94415.1"/>
    </source>
</evidence>
<gene>
    <name evidence="1" type="ORF">DKW60_16735</name>
</gene>
<organism evidence="1 2">
    <name type="scientific">Leucothrix pacifica</name>
    <dbReference type="NCBI Taxonomy" id="1247513"/>
    <lineage>
        <taxon>Bacteria</taxon>
        <taxon>Pseudomonadati</taxon>
        <taxon>Pseudomonadota</taxon>
        <taxon>Gammaproteobacteria</taxon>
        <taxon>Thiotrichales</taxon>
        <taxon>Thiotrichaceae</taxon>
        <taxon>Leucothrix</taxon>
    </lineage>
</organism>
<dbReference type="AlphaFoldDB" id="A0A317C6Z2"/>
<comment type="caution">
    <text evidence="1">The sequence shown here is derived from an EMBL/GenBank/DDBJ whole genome shotgun (WGS) entry which is preliminary data.</text>
</comment>
<evidence type="ECO:0000313" key="2">
    <source>
        <dbReference type="Proteomes" id="UP000245539"/>
    </source>
</evidence>
<sequence>MMTRFSKTIGAYVEKEFEESLHYREKGDVYKEFEYLENAHVIGQESTFYHVYVHWKMLLWGIRQRSIKEVIGQLFRILGAATKTAIGLVPQGNTGGSNVSPFQRMPIQPRLAKIIDHAKSQSGNSSL</sequence>
<keyword evidence="2" id="KW-1185">Reference proteome</keyword>
<protein>
    <recommendedName>
        <fullName evidence="3">DUF3703 domain-containing protein</fullName>
    </recommendedName>
</protein>
<dbReference type="RefSeq" id="WP_109838810.1">
    <property type="nucleotide sequence ID" value="NZ_QGKM01000055.1"/>
</dbReference>
<reference evidence="1 2" key="1">
    <citation type="submission" date="2018-05" db="EMBL/GenBank/DDBJ databases">
        <title>Leucothrix arctica sp. nov., isolated from Arctic seawater.</title>
        <authorList>
            <person name="Choi A."/>
            <person name="Baek K."/>
        </authorList>
    </citation>
    <scope>NUCLEOTIDE SEQUENCE [LARGE SCALE GENOMIC DNA]</scope>
    <source>
        <strain evidence="1 2">JCM 18388</strain>
    </source>
</reference>
<dbReference type="OrthoDB" id="9799416at2"/>
<accession>A0A317C6Z2</accession>
<dbReference type="EMBL" id="QGKM01000055">
    <property type="protein sequence ID" value="PWQ94415.1"/>
    <property type="molecule type" value="Genomic_DNA"/>
</dbReference>
<name>A0A317C6Z2_9GAMM</name>
<dbReference type="Proteomes" id="UP000245539">
    <property type="component" value="Unassembled WGS sequence"/>
</dbReference>
<dbReference type="Pfam" id="PF12487">
    <property type="entry name" value="DUF3703"/>
    <property type="match status" value="1"/>
</dbReference>